<dbReference type="InterPro" id="IPR007029">
    <property type="entry name" value="YHS_dom"/>
</dbReference>
<proteinExistence type="predicted"/>
<dbReference type="Proteomes" id="UP000001732">
    <property type="component" value="Chromosome"/>
</dbReference>
<dbReference type="InterPro" id="IPR009078">
    <property type="entry name" value="Ferritin-like_SF"/>
</dbReference>
<dbReference type="Pfam" id="PF04945">
    <property type="entry name" value="YHS"/>
    <property type="match status" value="1"/>
</dbReference>
<organism evidence="2 3">
    <name type="scientific">Coprothermobacter proteolyticus (strain ATCC 35245 / DSM 5265 / OCM 4 / BT)</name>
    <dbReference type="NCBI Taxonomy" id="309798"/>
    <lineage>
        <taxon>Bacteria</taxon>
        <taxon>Pseudomonadati</taxon>
        <taxon>Coprothermobacterota</taxon>
        <taxon>Coprothermobacteria</taxon>
        <taxon>Coprothermobacterales</taxon>
        <taxon>Coprothermobacteraceae</taxon>
        <taxon>Coprothermobacter</taxon>
    </lineage>
</organism>
<dbReference type="AlphaFoldDB" id="B5Y9W3"/>
<gene>
    <name evidence="2" type="ordered locus">COPRO5265_1254</name>
</gene>
<dbReference type="KEGG" id="cpo:COPRO5265_1254"/>
<accession>B5Y9W3</accession>
<dbReference type="InterPro" id="IPR012348">
    <property type="entry name" value="RNR-like"/>
</dbReference>
<dbReference type="GO" id="GO:0016787">
    <property type="term" value="F:hydrolase activity"/>
    <property type="evidence" value="ECO:0007669"/>
    <property type="project" value="UniProtKB-KW"/>
</dbReference>
<name>B5Y9W3_COPPD</name>
<dbReference type="Gene3D" id="1.10.620.20">
    <property type="entry name" value="Ribonucleotide Reductase, subunit A"/>
    <property type="match status" value="1"/>
</dbReference>
<dbReference type="STRING" id="309798.COPRO5265_1254"/>
<sequence>MYTILMKHIDPVCGMVVKEETAKGTYEYKGTTYYFCSESCLNAFKADPEKYLKEGPMGHMPQEEK</sequence>
<evidence type="ECO:0000313" key="3">
    <source>
        <dbReference type="Proteomes" id="UP000001732"/>
    </source>
</evidence>
<evidence type="ECO:0000259" key="1">
    <source>
        <dbReference type="SMART" id="SM00746"/>
    </source>
</evidence>
<reference evidence="2 3" key="2">
    <citation type="journal article" date="2014" name="Genome Announc.">
        <title>Complete Genome Sequence of Coprothermobacter proteolyticus DSM 5265.</title>
        <authorList>
            <person name="Alexiev A."/>
            <person name="Coil D.A."/>
            <person name="Badger J.H."/>
            <person name="Enticknap J."/>
            <person name="Ward N."/>
            <person name="Robb F.T."/>
            <person name="Eisen J.A."/>
        </authorList>
    </citation>
    <scope>NUCLEOTIDE SEQUENCE [LARGE SCALE GENOMIC DNA]</scope>
    <source>
        <strain evidence="3">ATCC 35245 / DSM 5265 / OCM 4 / BT</strain>
    </source>
</reference>
<reference evidence="3" key="1">
    <citation type="submission" date="2008-08" db="EMBL/GenBank/DDBJ databases">
        <title>The complete genome sequence of Coprothermobacter proteolyticus strain ATCC 5245 / DSM 5265 / BT.</title>
        <authorList>
            <person name="Dodson R.J."/>
            <person name="Durkin A.S."/>
            <person name="Wu M."/>
            <person name="Eisen J."/>
            <person name="Sutton G."/>
        </authorList>
    </citation>
    <scope>NUCLEOTIDE SEQUENCE [LARGE SCALE GENOMIC DNA]</scope>
    <source>
        <strain evidence="3">ATCC 35245 / DSM 5265 / OCM 4 / BT</strain>
    </source>
</reference>
<protein>
    <submittedName>
        <fullName evidence="2">Copper-transporting P-type ATPase</fullName>
        <ecNumber evidence="2">3.6.3.4</ecNumber>
    </submittedName>
</protein>
<dbReference type="EC" id="3.6.3.4" evidence="2"/>
<feature type="domain" description="TRASH" evidence="1">
    <location>
        <begin position="10"/>
        <end position="48"/>
    </location>
</feature>
<dbReference type="GO" id="GO:0016491">
    <property type="term" value="F:oxidoreductase activity"/>
    <property type="evidence" value="ECO:0007669"/>
    <property type="project" value="InterPro"/>
</dbReference>
<dbReference type="SMART" id="SM00746">
    <property type="entry name" value="TRASH"/>
    <property type="match status" value="1"/>
</dbReference>
<dbReference type="eggNOG" id="COG3350">
    <property type="taxonomic scope" value="Bacteria"/>
</dbReference>
<dbReference type="InterPro" id="IPR011017">
    <property type="entry name" value="TRASH_dom"/>
</dbReference>
<keyword evidence="2" id="KW-0378">Hydrolase</keyword>
<evidence type="ECO:0000313" key="2">
    <source>
        <dbReference type="EMBL" id="ACI17522.1"/>
    </source>
</evidence>
<dbReference type="EMBL" id="CP001145">
    <property type="protein sequence ID" value="ACI17522.1"/>
    <property type="molecule type" value="Genomic_DNA"/>
</dbReference>
<dbReference type="SUPFAM" id="SSF47240">
    <property type="entry name" value="Ferritin-like"/>
    <property type="match status" value="1"/>
</dbReference>
<keyword evidence="3" id="KW-1185">Reference proteome</keyword>